<dbReference type="STRING" id="1380566.A0A179FLK7"/>
<gene>
    <name evidence="2" type="ORF">VFPPC_07695</name>
</gene>
<dbReference type="Proteomes" id="UP000078397">
    <property type="component" value="Unassembled WGS sequence"/>
</dbReference>
<evidence type="ECO:0000313" key="2">
    <source>
        <dbReference type="EMBL" id="OAQ66091.1"/>
    </source>
</evidence>
<dbReference type="AlphaFoldDB" id="A0A179FLK7"/>
<protein>
    <submittedName>
        <fullName evidence="2">Short-chain dehydrogenase/reductase SDR</fullName>
    </submittedName>
</protein>
<dbReference type="PANTHER" id="PTHR43157:SF31">
    <property type="entry name" value="PHOSPHATIDYLINOSITOL-GLYCAN BIOSYNTHESIS CLASS F PROTEIN"/>
    <property type="match status" value="1"/>
</dbReference>
<proteinExistence type="predicted"/>
<accession>A0A179FLK7</accession>
<dbReference type="Gene3D" id="3.40.50.720">
    <property type="entry name" value="NAD(P)-binding Rossmann-like Domain"/>
    <property type="match status" value="1"/>
</dbReference>
<dbReference type="OrthoDB" id="542013at2759"/>
<dbReference type="RefSeq" id="XP_018143178.1">
    <property type="nucleotide sequence ID" value="XM_018286513.1"/>
</dbReference>
<dbReference type="InterPro" id="IPR036291">
    <property type="entry name" value="NAD(P)-bd_dom_sf"/>
</dbReference>
<evidence type="ECO:0000313" key="3">
    <source>
        <dbReference type="Proteomes" id="UP000078397"/>
    </source>
</evidence>
<keyword evidence="3" id="KW-1185">Reference proteome</keyword>
<reference evidence="2 3" key="1">
    <citation type="journal article" date="2016" name="PLoS Pathog.">
        <title>Biosynthesis of antibiotic leucinostatins in bio-control fungus Purpureocillium lilacinum and their inhibition on phytophthora revealed by genome mining.</title>
        <authorList>
            <person name="Wang G."/>
            <person name="Liu Z."/>
            <person name="Lin R."/>
            <person name="Li E."/>
            <person name="Mao Z."/>
            <person name="Ling J."/>
            <person name="Yang Y."/>
            <person name="Yin W.B."/>
            <person name="Xie B."/>
        </authorList>
    </citation>
    <scope>NUCLEOTIDE SEQUENCE [LARGE SCALE GENOMIC DNA]</scope>
    <source>
        <strain evidence="2">170</strain>
    </source>
</reference>
<name>A0A179FLK7_METCM</name>
<evidence type="ECO:0000256" key="1">
    <source>
        <dbReference type="ARBA" id="ARBA00023002"/>
    </source>
</evidence>
<dbReference type="GeneID" id="28850507"/>
<dbReference type="KEGG" id="pchm:VFPPC_07695"/>
<dbReference type="SUPFAM" id="SSF51735">
    <property type="entry name" value="NAD(P)-binding Rossmann-fold domains"/>
    <property type="match status" value="1"/>
</dbReference>
<sequence>MTSLSKTIVATGFSSGIGLEVLKQLLEQATPYKVILGARDTKSTNDAIAKLQYDKAANAVTVLPVELSDLKTVQTFAQQALEKVGTDRIDYLMLNAGMLKGGEKGTHGKWCDAALINHFSQHYLTHLLREKLVASKSRVVVVSSGAVRNIDDPATLEATLANGSGAEPFPVYRASKFVQLLGAHWWRRQLQGQCDVVAVSPGLIPHTGLGRGSGIEIPAHLPDAKSVPEGAQSIIAAMSRSDFPEDRDRIFLTSWGEWWEKKVIERTVDKELQDKWSPSREELEKDAGIA</sequence>
<dbReference type="InterPro" id="IPR002347">
    <property type="entry name" value="SDR_fam"/>
</dbReference>
<organism evidence="2 3">
    <name type="scientific">Pochonia chlamydosporia 170</name>
    <dbReference type="NCBI Taxonomy" id="1380566"/>
    <lineage>
        <taxon>Eukaryota</taxon>
        <taxon>Fungi</taxon>
        <taxon>Dikarya</taxon>
        <taxon>Ascomycota</taxon>
        <taxon>Pezizomycotina</taxon>
        <taxon>Sordariomycetes</taxon>
        <taxon>Hypocreomycetidae</taxon>
        <taxon>Hypocreales</taxon>
        <taxon>Clavicipitaceae</taxon>
        <taxon>Pochonia</taxon>
    </lineage>
</organism>
<keyword evidence="1" id="KW-0560">Oxidoreductase</keyword>
<dbReference type="PANTHER" id="PTHR43157">
    <property type="entry name" value="PHOSPHATIDYLINOSITOL-GLYCAN BIOSYNTHESIS CLASS F PROTEIN-RELATED"/>
    <property type="match status" value="1"/>
</dbReference>
<comment type="caution">
    <text evidence="2">The sequence shown here is derived from an EMBL/GenBank/DDBJ whole genome shotgun (WGS) entry which is preliminary data.</text>
</comment>
<dbReference type="Pfam" id="PF00106">
    <property type="entry name" value="adh_short"/>
    <property type="match status" value="1"/>
</dbReference>
<dbReference type="EMBL" id="LSBJ02000004">
    <property type="protein sequence ID" value="OAQ66091.1"/>
    <property type="molecule type" value="Genomic_DNA"/>
</dbReference>
<dbReference type="GO" id="GO:0016491">
    <property type="term" value="F:oxidoreductase activity"/>
    <property type="evidence" value="ECO:0007669"/>
    <property type="project" value="UniProtKB-KW"/>
</dbReference>